<dbReference type="GO" id="GO:0008726">
    <property type="term" value="F:alkanesulfonate monooxygenase activity"/>
    <property type="evidence" value="ECO:0007669"/>
    <property type="project" value="TreeGrafter"/>
</dbReference>
<dbReference type="RefSeq" id="WP_123746441.1">
    <property type="nucleotide sequence ID" value="NZ_RJKM01000001.1"/>
</dbReference>
<dbReference type="InterPro" id="IPR011251">
    <property type="entry name" value="Luciferase-like_dom"/>
</dbReference>
<dbReference type="SUPFAM" id="SSF51679">
    <property type="entry name" value="Bacterial luciferase-like"/>
    <property type="match status" value="1"/>
</dbReference>
<feature type="domain" description="Luciferase-like" evidence="5">
    <location>
        <begin position="15"/>
        <end position="280"/>
    </location>
</feature>
<dbReference type="InterPro" id="IPR050172">
    <property type="entry name" value="SsuD_RutA_monooxygenase"/>
</dbReference>
<dbReference type="PANTHER" id="PTHR42847">
    <property type="entry name" value="ALKANESULFONATE MONOOXYGENASE"/>
    <property type="match status" value="1"/>
</dbReference>
<accession>A0A3N1HFL6</accession>
<comment type="caution">
    <text evidence="6">The sequence shown here is derived from an EMBL/GenBank/DDBJ whole genome shotgun (WGS) entry which is preliminary data.</text>
</comment>
<dbReference type="EMBL" id="RJKM01000001">
    <property type="protein sequence ID" value="ROP41299.1"/>
    <property type="molecule type" value="Genomic_DNA"/>
</dbReference>
<evidence type="ECO:0000256" key="3">
    <source>
        <dbReference type="ARBA" id="ARBA00023002"/>
    </source>
</evidence>
<evidence type="ECO:0000256" key="1">
    <source>
        <dbReference type="ARBA" id="ARBA00022630"/>
    </source>
</evidence>
<dbReference type="InterPro" id="IPR036661">
    <property type="entry name" value="Luciferase-like_sf"/>
</dbReference>
<keyword evidence="4 6" id="KW-0503">Monooxygenase</keyword>
<evidence type="ECO:0000259" key="5">
    <source>
        <dbReference type="Pfam" id="PF00296"/>
    </source>
</evidence>
<evidence type="ECO:0000256" key="4">
    <source>
        <dbReference type="ARBA" id="ARBA00023033"/>
    </source>
</evidence>
<dbReference type="PANTHER" id="PTHR42847:SF4">
    <property type="entry name" value="ALKANESULFONATE MONOOXYGENASE-RELATED"/>
    <property type="match status" value="1"/>
</dbReference>
<keyword evidence="2" id="KW-0288">FMN</keyword>
<gene>
    <name evidence="6" type="ORF">EDD40_6728</name>
</gene>
<protein>
    <submittedName>
        <fullName evidence="6">Alkanesulfonate monooxygenase SsuD/methylene tetrahydromethanopterin reductase-like flavin-dependent oxidoreductase (Luciferase family)</fullName>
    </submittedName>
</protein>
<proteinExistence type="predicted"/>
<dbReference type="GO" id="GO:0046306">
    <property type="term" value="P:alkanesulfonate catabolic process"/>
    <property type="evidence" value="ECO:0007669"/>
    <property type="project" value="TreeGrafter"/>
</dbReference>
<keyword evidence="3" id="KW-0560">Oxidoreductase</keyword>
<dbReference type="Gene3D" id="3.20.20.30">
    <property type="entry name" value="Luciferase-like domain"/>
    <property type="match status" value="1"/>
</dbReference>
<dbReference type="Pfam" id="PF00296">
    <property type="entry name" value="Bac_luciferase"/>
    <property type="match status" value="1"/>
</dbReference>
<evidence type="ECO:0000256" key="2">
    <source>
        <dbReference type="ARBA" id="ARBA00022643"/>
    </source>
</evidence>
<dbReference type="AlphaFoldDB" id="A0A3N1HFL6"/>
<evidence type="ECO:0000313" key="6">
    <source>
        <dbReference type="EMBL" id="ROP41299.1"/>
    </source>
</evidence>
<dbReference type="OrthoDB" id="4566556at2"/>
<keyword evidence="1" id="KW-0285">Flavoprotein</keyword>
<sequence length="288" mass="30234">MDVGITLPGFGTDPVAHARHAEGLGLESVWHGDHLVPVTPFLDATLVLAAVAAATDRIKLGFGVMVLPLRPVAWAAKQVATLQHLSGERVLLGVGSGGEAHGEAAWRAVDVPFAERGRRTDAALAVLPDLVRGRAARVHGADVALSPGAVMPPVLVGGGGRAALRRAARFGDHWYPAFVPSRAVSTGVARLRELAQEHGRPVCGVTVGVGVALGDVPPAAVEHRIRSMTDYGLTEEQAREVLVTGSVERARDHFGRLAQAGADRVVAMPFTEDRFRQAELVARATVGT</sequence>
<dbReference type="Proteomes" id="UP000268727">
    <property type="component" value="Unassembled WGS sequence"/>
</dbReference>
<keyword evidence="7" id="KW-1185">Reference proteome</keyword>
<name>A0A3N1HFL6_9PSEU</name>
<reference evidence="6 7" key="1">
    <citation type="submission" date="2018-11" db="EMBL/GenBank/DDBJ databases">
        <title>Sequencing the genomes of 1000 actinobacteria strains.</title>
        <authorList>
            <person name="Klenk H.-P."/>
        </authorList>
    </citation>
    <scope>NUCLEOTIDE SEQUENCE [LARGE SCALE GENOMIC DNA]</scope>
    <source>
        <strain evidence="6 7">DSM 44231</strain>
    </source>
</reference>
<evidence type="ECO:0000313" key="7">
    <source>
        <dbReference type="Proteomes" id="UP000268727"/>
    </source>
</evidence>
<organism evidence="6 7">
    <name type="scientific">Saccharothrix texasensis</name>
    <dbReference type="NCBI Taxonomy" id="103734"/>
    <lineage>
        <taxon>Bacteria</taxon>
        <taxon>Bacillati</taxon>
        <taxon>Actinomycetota</taxon>
        <taxon>Actinomycetes</taxon>
        <taxon>Pseudonocardiales</taxon>
        <taxon>Pseudonocardiaceae</taxon>
        <taxon>Saccharothrix</taxon>
    </lineage>
</organism>